<evidence type="ECO:0000313" key="5">
    <source>
        <dbReference type="EMBL" id="NJR79558.1"/>
    </source>
</evidence>
<feature type="repeat" description="TPR" evidence="1">
    <location>
        <begin position="52"/>
        <end position="85"/>
    </location>
</feature>
<accession>A0ABX1CNL7</accession>
<keyword evidence="3" id="KW-0732">Signal</keyword>
<sequence length="683" mass="70103">MSRFLLFSVPLLLTGTALAAPAAAQTYAAPTRTDADRLADAVRRVGASPRDLSALVEAGELSIKVGDATAAAAFFKRAEQVDPNNGRVKAGIARILVAGEHPGEALRYFDQAARTGLSMAPYAGDRGLAYDLTGEQERAQRDYRLALKQGDDDEIRRRYALSLGIAGRKDDALKEIDALLRRSDRGAWRARAFILAMNGDVPGANKIATSMMPGMASGLSAFFQRLPALAPVDRAFAVHFGEVAPTPARLADARLAPPLSALGADPDAPRPTQVATVASAPAPVQVARNERRDPPRTTTRESRRDRERGRVLGGPVVTGRPLPGGGVAPVATPPVSASVAAVAATSPAVAPTATSVAAPVATTTPAPAITRPTTSVAAASPVYPAPTSSTPRPAAANVPTGVAATPPATAPASSTPAAPATVASRPVAPMVASATPIPGVVPAVTTRPATPAPIVAATRSAPQPAIAAARPVTQPANAAPAPPRGDADEILARIVAGIRIPESELARAPARPAAPGSAATLDRAARQAERNVAAQRGTQRSPVRAAEAEDTPARPTAAERRAKAAADRKAKQEAAEKKALADKAAAEKKAAKADPVRYWVQVAGGANQGDLGRAWADAKKKAPALAGKTAYTTPLRATNRVVTGPFKSEAEARAMVNTLSKQGLSAFSFTSAAGQKMTRLGEK</sequence>
<dbReference type="Gene3D" id="1.25.40.10">
    <property type="entry name" value="Tetratricopeptide repeat domain"/>
    <property type="match status" value="1"/>
</dbReference>
<feature type="region of interest" description="Disordered" evidence="2">
    <location>
        <begin position="280"/>
        <end position="325"/>
    </location>
</feature>
<feature type="compositionally biased region" description="Basic and acidic residues" evidence="2">
    <location>
        <begin position="288"/>
        <end position="310"/>
    </location>
</feature>
<dbReference type="Proteomes" id="UP000732399">
    <property type="component" value="Unassembled WGS sequence"/>
</dbReference>
<dbReference type="InterPro" id="IPR036680">
    <property type="entry name" value="SPOR-like_sf"/>
</dbReference>
<comment type="caution">
    <text evidence="5">The sequence shown here is derived from an EMBL/GenBank/DDBJ whole genome shotgun (WGS) entry which is preliminary data.</text>
</comment>
<dbReference type="PROSITE" id="PS51724">
    <property type="entry name" value="SPOR"/>
    <property type="match status" value="1"/>
</dbReference>
<keyword evidence="1" id="KW-0802">TPR repeat</keyword>
<feature type="compositionally biased region" description="Low complexity" evidence="2">
    <location>
        <begin position="506"/>
        <end position="519"/>
    </location>
</feature>
<keyword evidence="6" id="KW-1185">Reference proteome</keyword>
<dbReference type="RefSeq" id="WP_168135117.1">
    <property type="nucleotide sequence ID" value="NZ_JAAVJH010000008.1"/>
</dbReference>
<dbReference type="Pfam" id="PF05036">
    <property type="entry name" value="SPOR"/>
    <property type="match status" value="1"/>
</dbReference>
<name>A0ABX1CNL7_9SPHN</name>
<feature type="compositionally biased region" description="Basic and acidic residues" evidence="2">
    <location>
        <begin position="557"/>
        <end position="577"/>
    </location>
</feature>
<dbReference type="InterPro" id="IPR011990">
    <property type="entry name" value="TPR-like_helical_dom_sf"/>
</dbReference>
<feature type="signal peptide" evidence="3">
    <location>
        <begin position="1"/>
        <end position="19"/>
    </location>
</feature>
<dbReference type="InterPro" id="IPR007730">
    <property type="entry name" value="SPOR-like_dom"/>
</dbReference>
<dbReference type="PROSITE" id="PS50005">
    <property type="entry name" value="TPR"/>
    <property type="match status" value="1"/>
</dbReference>
<dbReference type="SUPFAM" id="SSF48452">
    <property type="entry name" value="TPR-like"/>
    <property type="match status" value="1"/>
</dbReference>
<feature type="chain" id="PRO_5046954298" evidence="3">
    <location>
        <begin position="20"/>
        <end position="683"/>
    </location>
</feature>
<dbReference type="EMBL" id="JAAVJH010000008">
    <property type="protein sequence ID" value="NJR79558.1"/>
    <property type="molecule type" value="Genomic_DNA"/>
</dbReference>
<dbReference type="SUPFAM" id="SSF110997">
    <property type="entry name" value="Sporulation related repeat"/>
    <property type="match status" value="1"/>
</dbReference>
<evidence type="ECO:0000256" key="3">
    <source>
        <dbReference type="SAM" id="SignalP"/>
    </source>
</evidence>
<feature type="region of interest" description="Disordered" evidence="2">
    <location>
        <begin position="506"/>
        <end position="577"/>
    </location>
</feature>
<organism evidence="5 6">
    <name type="scientific">Sphingomonas corticis</name>
    <dbReference type="NCBI Taxonomy" id="2722791"/>
    <lineage>
        <taxon>Bacteria</taxon>
        <taxon>Pseudomonadati</taxon>
        <taxon>Pseudomonadota</taxon>
        <taxon>Alphaproteobacteria</taxon>
        <taxon>Sphingomonadales</taxon>
        <taxon>Sphingomonadaceae</taxon>
        <taxon>Sphingomonas</taxon>
    </lineage>
</organism>
<dbReference type="Gene3D" id="3.30.70.1070">
    <property type="entry name" value="Sporulation related repeat"/>
    <property type="match status" value="1"/>
</dbReference>
<protein>
    <submittedName>
        <fullName evidence="5">SPOR domain-containing protein</fullName>
    </submittedName>
</protein>
<gene>
    <name evidence="5" type="ORF">HBH26_13300</name>
</gene>
<evidence type="ECO:0000256" key="2">
    <source>
        <dbReference type="SAM" id="MobiDB-lite"/>
    </source>
</evidence>
<evidence type="ECO:0000256" key="1">
    <source>
        <dbReference type="PROSITE-ProRule" id="PRU00339"/>
    </source>
</evidence>
<evidence type="ECO:0000313" key="6">
    <source>
        <dbReference type="Proteomes" id="UP000732399"/>
    </source>
</evidence>
<proteinExistence type="predicted"/>
<evidence type="ECO:0000259" key="4">
    <source>
        <dbReference type="PROSITE" id="PS51724"/>
    </source>
</evidence>
<reference evidence="5 6" key="1">
    <citation type="submission" date="2020-03" db="EMBL/GenBank/DDBJ databases">
        <authorList>
            <person name="Wang L."/>
            <person name="He N."/>
            <person name="Li Y."/>
            <person name="Fang Y."/>
            <person name="Zhang F."/>
        </authorList>
    </citation>
    <scope>NUCLEOTIDE SEQUENCE [LARGE SCALE GENOMIC DNA]</scope>
    <source>
        <strain evidence="5 6">36D10-4-7</strain>
    </source>
</reference>
<feature type="domain" description="SPOR" evidence="4">
    <location>
        <begin position="592"/>
        <end position="673"/>
    </location>
</feature>
<dbReference type="InterPro" id="IPR019734">
    <property type="entry name" value="TPR_rpt"/>
</dbReference>